<organism evidence="4 5">
    <name type="scientific">Geodermatophilus nigrescens</name>
    <dbReference type="NCBI Taxonomy" id="1070870"/>
    <lineage>
        <taxon>Bacteria</taxon>
        <taxon>Bacillati</taxon>
        <taxon>Actinomycetota</taxon>
        <taxon>Actinomycetes</taxon>
        <taxon>Geodermatophilales</taxon>
        <taxon>Geodermatophilaceae</taxon>
        <taxon>Geodermatophilus</taxon>
    </lineage>
</organism>
<dbReference type="Gene3D" id="1.10.357.10">
    <property type="entry name" value="Tetracycline Repressor, domain 2"/>
    <property type="match status" value="1"/>
</dbReference>
<dbReference type="STRING" id="1070870.SAMN05444351_4179"/>
<protein>
    <submittedName>
        <fullName evidence="4">Transcriptional regulator, TetR family</fullName>
    </submittedName>
</protein>
<dbReference type="InterPro" id="IPR041583">
    <property type="entry name" value="TetR_C_31"/>
</dbReference>
<reference evidence="4 5" key="1">
    <citation type="submission" date="2016-11" db="EMBL/GenBank/DDBJ databases">
        <authorList>
            <person name="Jaros S."/>
            <person name="Januszkiewicz K."/>
            <person name="Wedrychowicz H."/>
        </authorList>
    </citation>
    <scope>NUCLEOTIDE SEQUENCE [LARGE SCALE GENOMIC DNA]</scope>
    <source>
        <strain evidence="4 5">DSM 45408</strain>
    </source>
</reference>
<dbReference type="EMBL" id="FQVX01000005">
    <property type="protein sequence ID" value="SHH17400.1"/>
    <property type="molecule type" value="Genomic_DNA"/>
</dbReference>
<evidence type="ECO:0000256" key="2">
    <source>
        <dbReference type="PROSITE-ProRule" id="PRU00335"/>
    </source>
</evidence>
<name>A0A1M5QUG5_9ACTN</name>
<keyword evidence="5" id="KW-1185">Reference proteome</keyword>
<keyword evidence="1 2" id="KW-0238">DNA-binding</keyword>
<evidence type="ECO:0000256" key="1">
    <source>
        <dbReference type="ARBA" id="ARBA00023125"/>
    </source>
</evidence>
<dbReference type="InterPro" id="IPR009057">
    <property type="entry name" value="Homeodomain-like_sf"/>
</dbReference>
<evidence type="ECO:0000313" key="5">
    <source>
        <dbReference type="Proteomes" id="UP000184471"/>
    </source>
</evidence>
<feature type="domain" description="HTH tetR-type" evidence="3">
    <location>
        <begin position="9"/>
        <end position="69"/>
    </location>
</feature>
<evidence type="ECO:0000313" key="4">
    <source>
        <dbReference type="EMBL" id="SHH17400.1"/>
    </source>
</evidence>
<accession>A0A1M5QUG5</accession>
<dbReference type="PROSITE" id="PS50977">
    <property type="entry name" value="HTH_TETR_2"/>
    <property type="match status" value="1"/>
</dbReference>
<dbReference type="Proteomes" id="UP000184471">
    <property type="component" value="Unassembled WGS sequence"/>
</dbReference>
<dbReference type="SUPFAM" id="SSF46689">
    <property type="entry name" value="Homeodomain-like"/>
    <property type="match status" value="1"/>
</dbReference>
<dbReference type="InterPro" id="IPR001647">
    <property type="entry name" value="HTH_TetR"/>
</dbReference>
<dbReference type="Pfam" id="PF17940">
    <property type="entry name" value="TetR_C_31"/>
    <property type="match status" value="1"/>
</dbReference>
<evidence type="ECO:0000259" key="3">
    <source>
        <dbReference type="PROSITE" id="PS50977"/>
    </source>
</evidence>
<dbReference type="RefSeq" id="WP_073422312.1">
    <property type="nucleotide sequence ID" value="NZ_FQVX01000005.1"/>
</dbReference>
<dbReference type="AlphaFoldDB" id="A0A1M5QUG5"/>
<dbReference type="GO" id="GO:0003677">
    <property type="term" value="F:DNA binding"/>
    <property type="evidence" value="ECO:0007669"/>
    <property type="project" value="UniProtKB-UniRule"/>
</dbReference>
<feature type="DNA-binding region" description="H-T-H motif" evidence="2">
    <location>
        <begin position="32"/>
        <end position="51"/>
    </location>
</feature>
<sequence length="189" mass="19525">MSRLTGKGEARRAAIVEAAARLLAEAGPDALTHRAVVAASGVPLAATTYYFASIDDLRAAAVEALAAQERAAAEDLVAAVPRRTRSAAATARLVVDVVHGAGRTRDDELLALYERFLACGRHPALRPVLRAARHAIDAALADLLDRCGRTGADVATLVALVDGSTVSALVEGDGSARRRAEEAVAQALG</sequence>
<dbReference type="Pfam" id="PF00440">
    <property type="entry name" value="TetR_N"/>
    <property type="match status" value="1"/>
</dbReference>
<dbReference type="OrthoDB" id="6929199at2"/>
<gene>
    <name evidence="4" type="ORF">SAMN05444351_4179</name>
</gene>
<proteinExistence type="predicted"/>